<evidence type="ECO:0000313" key="8">
    <source>
        <dbReference type="Proteomes" id="UP000237423"/>
    </source>
</evidence>
<dbReference type="GO" id="GO:0005886">
    <property type="term" value="C:plasma membrane"/>
    <property type="evidence" value="ECO:0007669"/>
    <property type="project" value="UniProtKB-SubCell"/>
</dbReference>
<feature type="transmembrane region" description="Helical" evidence="6">
    <location>
        <begin position="213"/>
        <end position="238"/>
    </location>
</feature>
<protein>
    <submittedName>
        <fullName evidence="7">Lysylphosphatidylglycerol synthetase family protein</fullName>
    </submittedName>
</protein>
<evidence type="ECO:0000256" key="4">
    <source>
        <dbReference type="ARBA" id="ARBA00022989"/>
    </source>
</evidence>
<organism evidence="7 8">
    <name type="scientific">Methylovulum psychrotolerans</name>
    <dbReference type="NCBI Taxonomy" id="1704499"/>
    <lineage>
        <taxon>Bacteria</taxon>
        <taxon>Pseudomonadati</taxon>
        <taxon>Pseudomonadota</taxon>
        <taxon>Gammaproteobacteria</taxon>
        <taxon>Methylococcales</taxon>
        <taxon>Methylococcaceae</taxon>
        <taxon>Methylovulum</taxon>
    </lineage>
</organism>
<feature type="transmembrane region" description="Helical" evidence="6">
    <location>
        <begin position="65"/>
        <end position="83"/>
    </location>
</feature>
<feature type="transmembrane region" description="Helical" evidence="6">
    <location>
        <begin position="176"/>
        <end position="201"/>
    </location>
</feature>
<dbReference type="InterPro" id="IPR022791">
    <property type="entry name" value="L-PG_synthase/AglD"/>
</dbReference>
<evidence type="ECO:0000256" key="5">
    <source>
        <dbReference type="ARBA" id="ARBA00023136"/>
    </source>
</evidence>
<evidence type="ECO:0000313" key="7">
    <source>
        <dbReference type="EMBL" id="POZ53983.1"/>
    </source>
</evidence>
<feature type="transmembrane region" description="Helical" evidence="6">
    <location>
        <begin position="335"/>
        <end position="358"/>
    </location>
</feature>
<dbReference type="AlphaFoldDB" id="A0A2S5CT36"/>
<dbReference type="EMBL" id="PGFZ01000001">
    <property type="protein sequence ID" value="POZ53983.1"/>
    <property type="molecule type" value="Genomic_DNA"/>
</dbReference>
<evidence type="ECO:0000256" key="3">
    <source>
        <dbReference type="ARBA" id="ARBA00022692"/>
    </source>
</evidence>
<evidence type="ECO:0000256" key="2">
    <source>
        <dbReference type="ARBA" id="ARBA00022475"/>
    </source>
</evidence>
<comment type="subcellular location">
    <subcellularLocation>
        <location evidence="1">Cell membrane</location>
        <topology evidence="1">Multi-pass membrane protein</topology>
    </subcellularLocation>
</comment>
<reference evidence="7 8" key="1">
    <citation type="submission" date="2017-11" db="EMBL/GenBank/DDBJ databases">
        <title>Draft Genome Sequence of Methylobacter psychrotolerans Sph1T, an Obligate Methanotroph from Low-Temperature Environments.</title>
        <authorList>
            <person name="Oshkin I.Y."/>
            <person name="Miroshnikov K."/>
            <person name="Belova S.E."/>
            <person name="Korzhenkov A."/>
            <person name="Toshchakov S.V."/>
            <person name="Dedysh S.N."/>
        </authorList>
    </citation>
    <scope>NUCLEOTIDE SEQUENCE [LARGE SCALE GENOMIC DNA]</scope>
    <source>
        <strain evidence="7 8">Sph1</strain>
    </source>
</reference>
<dbReference type="PANTHER" id="PTHR39087:SF2">
    <property type="entry name" value="UPF0104 MEMBRANE PROTEIN MJ1595"/>
    <property type="match status" value="1"/>
</dbReference>
<comment type="caution">
    <text evidence="7">The sequence shown here is derived from an EMBL/GenBank/DDBJ whole genome shotgun (WGS) entry which is preliminary data.</text>
</comment>
<dbReference type="PANTHER" id="PTHR39087">
    <property type="entry name" value="UPF0104 MEMBRANE PROTEIN MJ1595"/>
    <property type="match status" value="1"/>
</dbReference>
<name>A0A2S5CT36_9GAMM</name>
<dbReference type="Proteomes" id="UP000237423">
    <property type="component" value="Unassembled WGS sequence"/>
</dbReference>
<accession>A0A2S5CT36</accession>
<keyword evidence="2" id="KW-1003">Cell membrane</keyword>
<feature type="transmembrane region" description="Helical" evidence="6">
    <location>
        <begin position="89"/>
        <end position="117"/>
    </location>
</feature>
<feature type="transmembrane region" description="Helical" evidence="6">
    <location>
        <begin position="258"/>
        <end position="281"/>
    </location>
</feature>
<evidence type="ECO:0000256" key="1">
    <source>
        <dbReference type="ARBA" id="ARBA00004651"/>
    </source>
</evidence>
<sequence length="372" mass="40660">MQSPLAGEGAYGFPVVQAKIRGKMLLPLARGRLGGGCCTFACTTDFISCTFLSESHSMKIPVLRVLAKLVPMLLLGGCGWYLYRYFQWPAIIALLGKTEVIWLLMGTLGGCTAVTVLRAWRWWLMIRTVNPQVGFGDVYLITGIVVNLAVVTPGQLGETLKIELLKRRITLDRTTGIGSFFIERVIDMVMVASFGMIGWLGQDLSRLGFASRPVVYMLGGIIGVGIVALVLLLCWPGQSKLGVFVRRLLEAGNQPTLWLKIIPISWLTWSCIALGWKLSLLSVAIDLSVPQTLWLMSVTALAQVFSLIPGGLGVSEVLVAKLLQVMGYDAAQAEAGALILRCFSVVMISFGLVHGLVWQRLYGWVSVRRQAV</sequence>
<dbReference type="Pfam" id="PF03706">
    <property type="entry name" value="LPG_synthase_TM"/>
    <property type="match status" value="1"/>
</dbReference>
<keyword evidence="3 6" id="KW-0812">Transmembrane</keyword>
<proteinExistence type="predicted"/>
<gene>
    <name evidence="7" type="ORF">AADEFJLK_01025</name>
</gene>
<evidence type="ECO:0000256" key="6">
    <source>
        <dbReference type="SAM" id="Phobius"/>
    </source>
</evidence>
<feature type="transmembrane region" description="Helical" evidence="6">
    <location>
        <begin position="293"/>
        <end position="315"/>
    </location>
</feature>
<keyword evidence="5 6" id="KW-0472">Membrane</keyword>
<keyword evidence="4 6" id="KW-1133">Transmembrane helix</keyword>